<dbReference type="PROSITE" id="PS51376">
    <property type="entry name" value="DBB"/>
    <property type="match status" value="1"/>
</dbReference>
<dbReference type="EnsemblMetazoa" id="G1206.2">
    <property type="protein sequence ID" value="G1206.2:cds"/>
    <property type="gene ID" value="G1206"/>
</dbReference>
<dbReference type="GO" id="GO:0005068">
    <property type="term" value="F:transmembrane receptor protein tyrosine kinase adaptor activity"/>
    <property type="evidence" value="ECO:0007669"/>
    <property type="project" value="TreeGrafter"/>
</dbReference>
<dbReference type="InterPro" id="IPR017893">
    <property type="entry name" value="DBB_domain"/>
</dbReference>
<dbReference type="PANTHER" id="PTHR16267:SF11">
    <property type="entry name" value="STUMPS, ISOFORM E"/>
    <property type="match status" value="1"/>
</dbReference>
<dbReference type="AlphaFoldDB" id="A0A8W8I2Z3"/>
<proteinExistence type="predicted"/>
<feature type="region of interest" description="Disordered" evidence="1">
    <location>
        <begin position="361"/>
        <end position="426"/>
    </location>
</feature>
<dbReference type="GO" id="GO:0005829">
    <property type="term" value="C:cytosol"/>
    <property type="evidence" value="ECO:0007669"/>
    <property type="project" value="TreeGrafter"/>
</dbReference>
<dbReference type="Pfam" id="PF14545">
    <property type="entry name" value="DBB"/>
    <property type="match status" value="1"/>
</dbReference>
<evidence type="ECO:0000259" key="2">
    <source>
        <dbReference type="PROSITE" id="PS51376"/>
    </source>
</evidence>
<dbReference type="SMART" id="SM01282">
    <property type="entry name" value="DBB"/>
    <property type="match status" value="1"/>
</dbReference>
<dbReference type="OMA" id="YHNPYTF"/>
<dbReference type="InterPro" id="IPR052446">
    <property type="entry name" value="B-cell_PI3K-Signaling_Adptrs"/>
</dbReference>
<protein>
    <recommendedName>
        <fullName evidence="2">DBB domain-containing protein</fullName>
    </recommendedName>
</protein>
<organism evidence="3 4">
    <name type="scientific">Magallana gigas</name>
    <name type="common">Pacific oyster</name>
    <name type="synonym">Crassostrea gigas</name>
    <dbReference type="NCBI Taxonomy" id="29159"/>
    <lineage>
        <taxon>Eukaryota</taxon>
        <taxon>Metazoa</taxon>
        <taxon>Spiralia</taxon>
        <taxon>Lophotrochozoa</taxon>
        <taxon>Mollusca</taxon>
        <taxon>Bivalvia</taxon>
        <taxon>Autobranchia</taxon>
        <taxon>Pteriomorphia</taxon>
        <taxon>Ostreida</taxon>
        <taxon>Ostreoidea</taxon>
        <taxon>Ostreidae</taxon>
        <taxon>Magallana</taxon>
    </lineage>
</organism>
<name>A0A8W8I2Z3_MAGGI</name>
<evidence type="ECO:0000313" key="4">
    <source>
        <dbReference type="Proteomes" id="UP000005408"/>
    </source>
</evidence>
<keyword evidence="4" id="KW-1185">Reference proteome</keyword>
<evidence type="ECO:0000313" key="3">
    <source>
        <dbReference type="EnsemblMetazoa" id="G1206.3:cds"/>
    </source>
</evidence>
<feature type="compositionally biased region" description="Basic and acidic residues" evidence="1">
    <location>
        <begin position="380"/>
        <end position="411"/>
    </location>
</feature>
<dbReference type="PANTHER" id="PTHR16267">
    <property type="entry name" value="BANK1/PIK3AP1 FAMILY MEMBER"/>
    <property type="match status" value="1"/>
</dbReference>
<evidence type="ECO:0000256" key="1">
    <source>
        <dbReference type="SAM" id="MobiDB-lite"/>
    </source>
</evidence>
<sequence length="488" mass="55735">MDGEKGVYNEPWNDADDDYEKMDCILLIHTHEGEPIARFIQENLRRLQVMVNVCDVTELESRNINFQLTLLLVTPEMITYMDTFVDSFRPGLHFKMNRAFGILVDKSVNMEEETIKSVLGNSLPDFKSWKIIKLTQTQPTMIQILDLLDGTQESAMPTTLKYHLQPAVITDGDKVFVLFKGEKKSSDNVVVRAGNQTFDTIYHNPYTFAFTPCGLSCGEVKVDVLVNNKSEGSTKVTVQNRLHTLQNMMGNIFSPFEFLCQVLPLSEKQRKELDNELENRMNADGFEKNVDRIVFDLSQSSGMDADFPTILHFCAKFGLAKACKLMKLSKGYDEALTIINKDCDTPSTLAKKMGYEQMSADLDPLEAQKKSPSDPYSLVRGKEKKKEYDYPPPLPERKNYLHASMKSDRPKQVALKRSPSDIGGYSSHQNRTGYWTHIENTRNQHIRHFSFDDNSKCLNQENKRLNTRKDTAFPTDVPFPTIGRSFQN</sequence>
<dbReference type="Proteomes" id="UP000005408">
    <property type="component" value="Unassembled WGS sequence"/>
</dbReference>
<accession>A0A8W8I2Z3</accession>
<dbReference type="GO" id="GO:0005104">
    <property type="term" value="F:fibroblast growth factor receptor binding"/>
    <property type="evidence" value="ECO:0007669"/>
    <property type="project" value="TreeGrafter"/>
</dbReference>
<feature type="domain" description="DBB" evidence="2">
    <location>
        <begin position="137"/>
        <end position="293"/>
    </location>
</feature>
<reference evidence="3" key="1">
    <citation type="submission" date="2022-08" db="UniProtKB">
        <authorList>
            <consortium name="EnsemblMetazoa"/>
        </authorList>
    </citation>
    <scope>IDENTIFICATION</scope>
    <source>
        <strain evidence="3">05x7-T-G4-1.051#20</strain>
    </source>
</reference>
<dbReference type="EnsemblMetazoa" id="G1206.3">
    <property type="protein sequence ID" value="G1206.3:cds"/>
    <property type="gene ID" value="G1206"/>
</dbReference>
<dbReference type="OrthoDB" id="6102807at2759"/>